<feature type="transmembrane region" description="Helical" evidence="1">
    <location>
        <begin position="45"/>
        <end position="62"/>
    </location>
</feature>
<gene>
    <name evidence="2" type="ORF">CF168_18035</name>
</gene>
<evidence type="ECO:0000313" key="3">
    <source>
        <dbReference type="Proteomes" id="UP000198367"/>
    </source>
</evidence>
<accession>A0A220URP9</accession>
<proteinExistence type="predicted"/>
<keyword evidence="3" id="KW-1185">Reference proteome</keyword>
<dbReference type="RefSeq" id="WP_011621365.1">
    <property type="nucleotide sequence ID" value="NZ_CP022358.1"/>
</dbReference>
<name>A0A220URP9_9GAMM</name>
<evidence type="ECO:0000256" key="1">
    <source>
        <dbReference type="SAM" id="Phobius"/>
    </source>
</evidence>
<sequence length="109" mass="12614">MLCSHCHQSIKIAQITQQRGKGFHAQVQCPHCSAWLGHNPKLLKLKLFGFYASVLTGLYSYFDASTRHFLIPVMIFCVMLLLVSHFMDQLQTIEAPEKQDDSDQRQKYR</sequence>
<keyword evidence="1" id="KW-1133">Transmembrane helix</keyword>
<keyword evidence="1" id="KW-0472">Membrane</keyword>
<dbReference type="Proteomes" id="UP000198367">
    <property type="component" value="Chromosome"/>
</dbReference>
<dbReference type="EMBL" id="CP022358">
    <property type="protein sequence ID" value="ASK70611.1"/>
    <property type="molecule type" value="Genomic_DNA"/>
</dbReference>
<dbReference type="AlphaFoldDB" id="A0A220URP9"/>
<keyword evidence="1" id="KW-0812">Transmembrane</keyword>
<organism evidence="2 3">
    <name type="scientific">Shewanella bicestrii</name>
    <dbReference type="NCBI Taxonomy" id="2018305"/>
    <lineage>
        <taxon>Bacteria</taxon>
        <taxon>Pseudomonadati</taxon>
        <taxon>Pseudomonadota</taxon>
        <taxon>Gammaproteobacteria</taxon>
        <taxon>Alteromonadales</taxon>
        <taxon>Shewanellaceae</taxon>
        <taxon>Shewanella</taxon>
    </lineage>
</organism>
<evidence type="ECO:0000313" key="2">
    <source>
        <dbReference type="EMBL" id="ASK70611.1"/>
    </source>
</evidence>
<feature type="transmembrane region" description="Helical" evidence="1">
    <location>
        <begin position="69"/>
        <end position="87"/>
    </location>
</feature>
<protein>
    <submittedName>
        <fullName evidence="2">Uncharacterized protein</fullName>
    </submittedName>
</protein>
<dbReference type="KEGG" id="sbj:CF168_18035"/>
<reference evidence="2 3" key="1">
    <citation type="submission" date="2017-07" db="EMBL/GenBank/DDBJ databases">
        <title>Phenotypical and genomic characterization of a clinical isolate of Shewanella bicestrii sp. nov. producing an extended-spectrum beta-lactamase and a new oxacillinase variant.</title>
        <authorList>
            <person name="Jousset A.B."/>
            <person name="Bonnin R.A."/>
            <person name="Girlich D."/>
            <person name="Dabos L."/>
            <person name="Potron A."/>
            <person name="Dortet L."/>
            <person name="Glaser P."/>
            <person name="Naas T."/>
        </authorList>
    </citation>
    <scope>NUCLEOTIDE SEQUENCE [LARGE SCALE GENOMIC DNA]</scope>
    <source>
        <strain evidence="2 3">JAB-1</strain>
    </source>
</reference>